<evidence type="ECO:0000256" key="3">
    <source>
        <dbReference type="SAM" id="MobiDB-lite"/>
    </source>
</evidence>
<sequence>MSYQQQQCKQPCQPPPVPAHPTSCVPPQSAEPCPTPKVPEPCPPVLVPAENAPVQPPALASMKCRPRK</sequence>
<reference evidence="4" key="2">
    <citation type="submission" date="2025-08" db="UniProtKB">
        <authorList>
            <consortium name="Ensembl"/>
        </authorList>
    </citation>
    <scope>IDENTIFICATION</scope>
</reference>
<dbReference type="AlphaFoldDB" id="A0A8C5Y044"/>
<keyword evidence="5" id="KW-1185">Reference proteome</keyword>
<evidence type="ECO:0000256" key="1">
    <source>
        <dbReference type="ARBA" id="ARBA00010412"/>
    </source>
</evidence>
<feature type="region of interest" description="Disordered" evidence="3">
    <location>
        <begin position="1"/>
        <end position="68"/>
    </location>
</feature>
<dbReference type="Ensembl" id="ENSMICT00000068276.1">
    <property type="protein sequence ID" value="ENSMICP00000043895.1"/>
    <property type="gene ID" value="ENSMICG00000045932.1"/>
</dbReference>
<dbReference type="GO" id="GO:0001533">
    <property type="term" value="C:cornified envelope"/>
    <property type="evidence" value="ECO:0007669"/>
    <property type="project" value="InterPro"/>
</dbReference>
<reference evidence="4" key="3">
    <citation type="submission" date="2025-09" db="UniProtKB">
        <authorList>
            <consortium name="Ensembl"/>
        </authorList>
    </citation>
    <scope>IDENTIFICATION</scope>
</reference>
<evidence type="ECO:0000313" key="4">
    <source>
        <dbReference type="Ensembl" id="ENSMICP00000043895.1"/>
    </source>
</evidence>
<accession>A0A8C5Y044</accession>
<dbReference type="Pfam" id="PF14820">
    <property type="entry name" value="SPRR2"/>
    <property type="match status" value="1"/>
</dbReference>
<organism evidence="4 5">
    <name type="scientific">Microcebus murinus</name>
    <name type="common">Gray mouse lemur</name>
    <name type="synonym">Lemur murinus</name>
    <dbReference type="NCBI Taxonomy" id="30608"/>
    <lineage>
        <taxon>Eukaryota</taxon>
        <taxon>Metazoa</taxon>
        <taxon>Chordata</taxon>
        <taxon>Craniata</taxon>
        <taxon>Vertebrata</taxon>
        <taxon>Euteleostomi</taxon>
        <taxon>Mammalia</taxon>
        <taxon>Eutheria</taxon>
        <taxon>Euarchontoglires</taxon>
        <taxon>Primates</taxon>
        <taxon>Strepsirrhini</taxon>
        <taxon>Lemuriformes</taxon>
        <taxon>Cheirogaleidae</taxon>
        <taxon>Microcebus</taxon>
    </lineage>
</organism>
<feature type="compositionally biased region" description="Pro residues" evidence="3">
    <location>
        <begin position="33"/>
        <end position="46"/>
    </location>
</feature>
<protein>
    <submittedName>
        <fullName evidence="4">Uncharacterized protein</fullName>
    </submittedName>
</protein>
<dbReference type="EMBL" id="ABDC03003243">
    <property type="status" value="NOT_ANNOTATED_CDS"/>
    <property type="molecule type" value="Genomic_DNA"/>
</dbReference>
<reference evidence="4" key="1">
    <citation type="submission" date="2016-12" db="EMBL/GenBank/DDBJ databases">
        <title>Mouse lemur reference genome and diversity panel.</title>
        <authorList>
            <person name="Harris R."/>
            <person name="Larsen P."/>
            <person name="Liu Y."/>
            <person name="Hughes D.S."/>
            <person name="Murali S."/>
            <person name="Raveendran M."/>
            <person name="Korchina V."/>
            <person name="Wang M."/>
            <person name="Jhangiani S."/>
            <person name="Bandaranaike D."/>
            <person name="Bellair M."/>
            <person name="Blankenburg K."/>
            <person name="Chao H."/>
            <person name="Dahdouli M."/>
            <person name="Dinh H."/>
            <person name="Doddapaneni H."/>
            <person name="English A."/>
            <person name="Firestine M."/>
            <person name="Gnanaolivu R."/>
            <person name="Gross S."/>
            <person name="Hernandez B."/>
            <person name="Javaid M."/>
            <person name="Jayaseelan J."/>
            <person name="Jones J."/>
            <person name="Khan Z."/>
            <person name="Kovar C."/>
            <person name="Kurapati P."/>
            <person name="Le B."/>
            <person name="Lee S."/>
            <person name="Li M."/>
            <person name="Mathew T."/>
            <person name="Narasimhan A."/>
            <person name="Ngo D."/>
            <person name="Nguyen L."/>
            <person name="Okwuonu G."/>
            <person name="Ongeri F."/>
            <person name="Osuji N."/>
            <person name="Pu L.-L."/>
            <person name="Puazo M."/>
            <person name="Quiroz J."/>
            <person name="Raj R."/>
            <person name="Rajbhandari K."/>
            <person name="Reid J.G."/>
            <person name="Santibanez J."/>
            <person name="Sexton D."/>
            <person name="Skinner E."/>
            <person name="Vee V."/>
            <person name="Weissenberger G."/>
            <person name="Wu Y."/>
            <person name="Xin Y."/>
            <person name="Han Y."/>
            <person name="Campbell C."/>
            <person name="Brown A."/>
            <person name="Sullivan B."/>
            <person name="Shelton J."/>
            <person name="Brown S."/>
            <person name="Dudchenko O."/>
            <person name="Machol I."/>
            <person name="Durand N."/>
            <person name="Shamim M."/>
            <person name="Lieberman A."/>
            <person name="Muzny D.M."/>
            <person name="Richards S."/>
            <person name="Yoder A."/>
            <person name="Worley K.C."/>
            <person name="Rogers J."/>
            <person name="Gibbs R.A."/>
        </authorList>
    </citation>
    <scope>NUCLEOTIDE SEQUENCE [LARGE SCALE GENOMIC DNA]</scope>
</reference>
<evidence type="ECO:0000313" key="5">
    <source>
        <dbReference type="Proteomes" id="UP000694394"/>
    </source>
</evidence>
<name>A0A8C5Y044_MICMU</name>
<evidence type="ECO:0000256" key="2">
    <source>
        <dbReference type="ARBA" id="ARBA00022737"/>
    </source>
</evidence>
<dbReference type="PRINTS" id="PR00021">
    <property type="entry name" value="PRORICH"/>
</dbReference>
<keyword evidence="2" id="KW-0677">Repeat</keyword>
<proteinExistence type="inferred from homology"/>
<dbReference type="Proteomes" id="UP000694394">
    <property type="component" value="Chromosome 2"/>
</dbReference>
<dbReference type="InterPro" id="IPR029142">
    <property type="entry name" value="SPRR2"/>
</dbReference>
<feature type="compositionally biased region" description="Low complexity" evidence="3">
    <location>
        <begin position="1"/>
        <end position="11"/>
    </location>
</feature>
<comment type="similarity">
    <text evidence="1">Belongs to the cornifin (SPRR) family.</text>
</comment>